<reference evidence="2" key="2">
    <citation type="journal article" date="2015" name="Fish Shellfish Immunol.">
        <title>Early steps in the European eel (Anguilla anguilla)-Vibrio vulnificus interaction in the gills: Role of the RtxA13 toxin.</title>
        <authorList>
            <person name="Callol A."/>
            <person name="Pajuelo D."/>
            <person name="Ebbesson L."/>
            <person name="Teles M."/>
            <person name="MacKenzie S."/>
            <person name="Amaro C."/>
        </authorList>
    </citation>
    <scope>NUCLEOTIDE SEQUENCE</scope>
</reference>
<reference evidence="2" key="1">
    <citation type="submission" date="2014-11" db="EMBL/GenBank/DDBJ databases">
        <authorList>
            <person name="Amaro Gonzalez C."/>
        </authorList>
    </citation>
    <scope>NUCLEOTIDE SEQUENCE</scope>
</reference>
<evidence type="ECO:0000256" key="1">
    <source>
        <dbReference type="SAM" id="MobiDB-lite"/>
    </source>
</evidence>
<protein>
    <submittedName>
        <fullName evidence="2">Uncharacterized protein</fullName>
    </submittedName>
</protein>
<dbReference type="EMBL" id="GBXM01032828">
    <property type="protein sequence ID" value="JAH75749.1"/>
    <property type="molecule type" value="Transcribed_RNA"/>
</dbReference>
<organism evidence="2">
    <name type="scientific">Anguilla anguilla</name>
    <name type="common">European freshwater eel</name>
    <name type="synonym">Muraena anguilla</name>
    <dbReference type="NCBI Taxonomy" id="7936"/>
    <lineage>
        <taxon>Eukaryota</taxon>
        <taxon>Metazoa</taxon>
        <taxon>Chordata</taxon>
        <taxon>Craniata</taxon>
        <taxon>Vertebrata</taxon>
        <taxon>Euteleostomi</taxon>
        <taxon>Actinopterygii</taxon>
        <taxon>Neopterygii</taxon>
        <taxon>Teleostei</taxon>
        <taxon>Anguilliformes</taxon>
        <taxon>Anguillidae</taxon>
        <taxon>Anguilla</taxon>
    </lineage>
</organism>
<proteinExistence type="predicted"/>
<accession>A0A0E9VCD7</accession>
<dbReference type="AlphaFoldDB" id="A0A0E9VCD7"/>
<sequence length="47" mass="4950">MTPLVTNGCAHDHISPTQARDIDDGTVASDVPHPPPGPGRVEPLPRQ</sequence>
<evidence type="ECO:0000313" key="2">
    <source>
        <dbReference type="EMBL" id="JAH75749.1"/>
    </source>
</evidence>
<feature type="region of interest" description="Disordered" evidence="1">
    <location>
        <begin position="1"/>
        <end position="47"/>
    </location>
</feature>
<name>A0A0E9VCD7_ANGAN</name>